<dbReference type="Proteomes" id="UP000245838">
    <property type="component" value="Chromosome sggmmb4_Chromosome"/>
</dbReference>
<dbReference type="Gene3D" id="1.20.1440.40">
    <property type="entry name" value="YqcC-like"/>
    <property type="match status" value="1"/>
</dbReference>
<dbReference type="RefSeq" id="WP_011411680.1">
    <property type="nucleotide sequence ID" value="NC_007712.1"/>
</dbReference>
<dbReference type="BioCyc" id="SGLO343509:SGP1_RS17875-MONOMER"/>
<reference evidence="2 4" key="1">
    <citation type="journal article" date="2006" name="Genome Res.">
        <title>Massive genome erosion and functional adaptations provide insights into the symbiotic lifestyle of Sodalis glossinidius in the tsetse host.</title>
        <authorList>
            <person name="Toh H."/>
            <person name="Weiss B.L."/>
            <person name="Perkin S.A.H."/>
            <person name="Yamashita A."/>
            <person name="Oshima K."/>
            <person name="Hattori M."/>
            <person name="Aksoy S."/>
        </authorList>
    </citation>
    <scope>NUCLEOTIDE SEQUENCE [LARGE SCALE GENOMIC DNA]</scope>
    <source>
        <strain evidence="2">Morsitans</strain>
        <strain evidence="4">morsitans</strain>
    </source>
</reference>
<name>Q2NRK1_SODGM</name>
<gene>
    <name evidence="2" type="ordered locus">SG1949</name>
    <name evidence="3" type="ORF">SGGMMB4_04626</name>
</gene>
<evidence type="ECO:0000313" key="4">
    <source>
        <dbReference type="Proteomes" id="UP000001932"/>
    </source>
</evidence>
<reference evidence="3 5" key="2">
    <citation type="submission" date="2015-05" db="EMBL/GenBank/DDBJ databases">
        <authorList>
            <person name="Goodhead I."/>
        </authorList>
    </citation>
    <scope>NUCLEOTIDE SEQUENCE [LARGE SCALE GENOMIC DNA]</scope>
    <source>
        <strain evidence="3">B4</strain>
        <strain evidence="5">morsitans</strain>
    </source>
</reference>
<dbReference type="PANTHER" id="PTHR39586:SF1">
    <property type="entry name" value="CYTOPLASMIC PROTEIN"/>
    <property type="match status" value="1"/>
</dbReference>
<accession>Q2NRK1</accession>
<dbReference type="InterPro" id="IPR036814">
    <property type="entry name" value="YqcC-like_sf"/>
</dbReference>
<dbReference type="GO" id="GO:0044010">
    <property type="term" value="P:single-species biofilm formation"/>
    <property type="evidence" value="ECO:0007669"/>
    <property type="project" value="TreeGrafter"/>
</dbReference>
<evidence type="ECO:0000313" key="3">
    <source>
        <dbReference type="EMBL" id="CRL46210.1"/>
    </source>
</evidence>
<dbReference type="AlphaFoldDB" id="Q2NRK1"/>
<sequence length="106" mass="12384">MTLHQQVRQRLFDIEQAMHDAEIWQPQPPVRAAFDSVEPFCIDTMEAQQWLQWVLLQRMHALLDRDAPLPERFALTPYFEEALPEAFALLTQLRQLDCLLGGDAHD</sequence>
<organism evidence="2 4">
    <name type="scientific">Sodalis glossinidius (strain morsitans)</name>
    <dbReference type="NCBI Taxonomy" id="343509"/>
    <lineage>
        <taxon>Bacteria</taxon>
        <taxon>Pseudomonadati</taxon>
        <taxon>Pseudomonadota</taxon>
        <taxon>Gammaproteobacteria</taxon>
        <taxon>Enterobacterales</taxon>
        <taxon>Bruguierivoracaceae</taxon>
        <taxon>Sodalis</taxon>
    </lineage>
</organism>
<dbReference type="HOGENOM" id="CLU_130358_0_0_6"/>
<dbReference type="PIRSF" id="PIRSF006257">
    <property type="entry name" value="UCP006257"/>
    <property type="match status" value="1"/>
</dbReference>
<evidence type="ECO:0000259" key="1">
    <source>
        <dbReference type="Pfam" id="PF04287"/>
    </source>
</evidence>
<dbReference type="Pfam" id="PF04287">
    <property type="entry name" value="DUF446"/>
    <property type="match status" value="1"/>
</dbReference>
<protein>
    <recommendedName>
        <fullName evidence="1">YqcC-like domain-containing protein</fullName>
    </recommendedName>
</protein>
<dbReference type="SUPFAM" id="SSF158452">
    <property type="entry name" value="YqcC-like"/>
    <property type="match status" value="1"/>
</dbReference>
<evidence type="ECO:0000313" key="2">
    <source>
        <dbReference type="EMBL" id="BAE75224.1"/>
    </source>
</evidence>
<dbReference type="STRING" id="343509.SG1949"/>
<dbReference type="KEGG" id="sgl:SG1949"/>
<dbReference type="InterPro" id="IPR007384">
    <property type="entry name" value="UCP006257"/>
</dbReference>
<dbReference type="EMBL" id="AP008232">
    <property type="protein sequence ID" value="BAE75224.1"/>
    <property type="molecule type" value="Genomic_DNA"/>
</dbReference>
<proteinExistence type="predicted"/>
<dbReference type="EMBL" id="LN854557">
    <property type="protein sequence ID" value="CRL46210.1"/>
    <property type="molecule type" value="Genomic_DNA"/>
</dbReference>
<dbReference type="Proteomes" id="UP000001932">
    <property type="component" value="Chromosome"/>
</dbReference>
<feature type="domain" description="YqcC-like" evidence="1">
    <location>
        <begin position="6"/>
        <end position="98"/>
    </location>
</feature>
<evidence type="ECO:0000313" key="5">
    <source>
        <dbReference type="Proteomes" id="UP000245838"/>
    </source>
</evidence>
<keyword evidence="4" id="KW-1185">Reference proteome</keyword>
<dbReference type="OrthoDB" id="8794567at2"/>
<dbReference type="InterPro" id="IPR023376">
    <property type="entry name" value="YqcC-like_dom"/>
</dbReference>
<dbReference type="PANTHER" id="PTHR39586">
    <property type="entry name" value="CYTOPLASMIC PROTEIN-RELATED"/>
    <property type="match status" value="1"/>
</dbReference>
<dbReference type="eggNOG" id="COG3098">
    <property type="taxonomic scope" value="Bacteria"/>
</dbReference>